<keyword evidence="2" id="KW-1185">Reference proteome</keyword>
<gene>
    <name evidence="1" type="ORF">SAMN04487944_106120</name>
</gene>
<dbReference type="Proteomes" id="UP000199687">
    <property type="component" value="Unassembled WGS sequence"/>
</dbReference>
<dbReference type="STRING" id="531814.SAMN04487944_106120"/>
<proteinExistence type="predicted"/>
<evidence type="ECO:0000313" key="1">
    <source>
        <dbReference type="EMBL" id="SER57822.1"/>
    </source>
</evidence>
<evidence type="ECO:0008006" key="3">
    <source>
        <dbReference type="Google" id="ProtNLM"/>
    </source>
</evidence>
<dbReference type="InterPro" id="IPR008930">
    <property type="entry name" value="Terpenoid_cyclase/PrenylTrfase"/>
</dbReference>
<protein>
    <recommendedName>
        <fullName evidence="3">Prenyltransferase and squalene oxidase repeat-containing protein</fullName>
    </recommendedName>
</protein>
<dbReference type="SUPFAM" id="SSF48239">
    <property type="entry name" value="Terpenoid cyclases/Protein prenyltransferases"/>
    <property type="match status" value="1"/>
</dbReference>
<reference evidence="1 2" key="1">
    <citation type="submission" date="2016-10" db="EMBL/GenBank/DDBJ databases">
        <authorList>
            <person name="de Groot N.N."/>
        </authorList>
    </citation>
    <scope>NUCLEOTIDE SEQUENCE [LARGE SCALE GENOMIC DNA]</scope>
    <source>
        <strain evidence="1 2">CGMCC 1.7727</strain>
    </source>
</reference>
<dbReference type="AlphaFoldDB" id="A0A1H9QBP4"/>
<dbReference type="OrthoDB" id="3286086at2"/>
<dbReference type="EMBL" id="FOGL01000006">
    <property type="protein sequence ID" value="SER57822.1"/>
    <property type="molecule type" value="Genomic_DNA"/>
</dbReference>
<dbReference type="RefSeq" id="WP_089740359.1">
    <property type="nucleotide sequence ID" value="NZ_FOGL01000006.1"/>
</dbReference>
<name>A0A1H9QBP4_9BACI</name>
<evidence type="ECO:0000313" key="2">
    <source>
        <dbReference type="Proteomes" id="UP000199687"/>
    </source>
</evidence>
<accession>A0A1H9QBP4</accession>
<sequence length="311" mass="36682">MKISRETFEKTSRWLKRNARPLEVARWNHLFKGNNKNKVIEILEAYQNEDGGFGHGIEPDFWLPQSSPMASWYAGQILAENGADNDDGIVGRLIGYLIKEYDPDKRLWSSVLPENNVYPHAPWWHWEEKVQDNWMFNPSAELAAFILNWSSQARNREIATKVINEALKRLMVAEKMDFHEINNYQQLYYSLKMKEDEMETQLSFTIDQIYHKLKNLIEQSAEVDVNAWSTGYKPLPLNFVVSADDPFCQIFGDLIEDNLNFYIEQLTEEGIWKIPWSWEQYPDAFPVARRYWEGIIVVNRYKVLHAFNHVI</sequence>
<organism evidence="1 2">
    <name type="scientific">Gracilibacillus ureilyticus</name>
    <dbReference type="NCBI Taxonomy" id="531814"/>
    <lineage>
        <taxon>Bacteria</taxon>
        <taxon>Bacillati</taxon>
        <taxon>Bacillota</taxon>
        <taxon>Bacilli</taxon>
        <taxon>Bacillales</taxon>
        <taxon>Bacillaceae</taxon>
        <taxon>Gracilibacillus</taxon>
    </lineage>
</organism>